<dbReference type="GO" id="GO:0008137">
    <property type="term" value="F:NADH dehydrogenase (ubiquinone) activity"/>
    <property type="evidence" value="ECO:0007669"/>
    <property type="project" value="UniProtKB-ARBA"/>
</dbReference>
<dbReference type="InterPro" id="IPR042128">
    <property type="entry name" value="NuoE_dom"/>
</dbReference>
<dbReference type="InterPro" id="IPR036249">
    <property type="entry name" value="Thioredoxin-like_sf"/>
</dbReference>
<comment type="similarity">
    <text evidence="1">Belongs to the EXO70 family.</text>
</comment>
<evidence type="ECO:0000256" key="10">
    <source>
        <dbReference type="ARBA" id="ARBA00034078"/>
    </source>
</evidence>
<comment type="similarity">
    <text evidence="2">Belongs to the complex I 24 kDa subunit family.</text>
</comment>
<dbReference type="PROSITE" id="PS01099">
    <property type="entry name" value="COMPLEX1_24K"/>
    <property type="match status" value="1"/>
</dbReference>
<dbReference type="GO" id="GO:0003954">
    <property type="term" value="F:NADH dehydrogenase activity"/>
    <property type="evidence" value="ECO:0007669"/>
    <property type="project" value="TreeGrafter"/>
</dbReference>
<dbReference type="GO" id="GO:0046872">
    <property type="term" value="F:metal ion binding"/>
    <property type="evidence" value="ECO:0007669"/>
    <property type="project" value="UniProtKB-KW"/>
</dbReference>
<dbReference type="InterPro" id="IPR002023">
    <property type="entry name" value="NuoE-like"/>
</dbReference>
<evidence type="ECO:0000256" key="2">
    <source>
        <dbReference type="ARBA" id="ARBA00010643"/>
    </source>
</evidence>
<dbReference type="Pfam" id="PF01257">
    <property type="entry name" value="2Fe-2S_thioredx"/>
    <property type="match status" value="1"/>
</dbReference>
<dbReference type="GO" id="GO:0006120">
    <property type="term" value="P:mitochondrial electron transport, NADH to ubiquinone"/>
    <property type="evidence" value="ECO:0007669"/>
    <property type="project" value="UniProtKB-ARBA"/>
</dbReference>
<evidence type="ECO:0000256" key="1">
    <source>
        <dbReference type="ARBA" id="ARBA00006756"/>
    </source>
</evidence>
<organism evidence="13 14">
    <name type="scientific">Chlorella sorokiniana</name>
    <name type="common">Freshwater green alga</name>
    <dbReference type="NCBI Taxonomy" id="3076"/>
    <lineage>
        <taxon>Eukaryota</taxon>
        <taxon>Viridiplantae</taxon>
        <taxon>Chlorophyta</taxon>
        <taxon>core chlorophytes</taxon>
        <taxon>Trebouxiophyceae</taxon>
        <taxon>Chlorellales</taxon>
        <taxon>Chlorellaceae</taxon>
        <taxon>Chlorella clade</taxon>
        <taxon>Chlorella</taxon>
    </lineage>
</organism>
<feature type="domain" description="Exocyst complex subunit Exo70 C-terminal" evidence="12">
    <location>
        <begin position="529"/>
        <end position="897"/>
    </location>
</feature>
<evidence type="ECO:0000259" key="12">
    <source>
        <dbReference type="Pfam" id="PF03081"/>
    </source>
</evidence>
<evidence type="ECO:0000256" key="4">
    <source>
        <dbReference type="ARBA" id="ARBA00022714"/>
    </source>
</evidence>
<dbReference type="InterPro" id="IPR041921">
    <property type="entry name" value="NuoE_N"/>
</dbReference>
<keyword evidence="9" id="KW-0520">NAD</keyword>
<dbReference type="STRING" id="3076.A0A2P6TYW8"/>
<evidence type="ECO:0000256" key="6">
    <source>
        <dbReference type="ARBA" id="ARBA00022967"/>
    </source>
</evidence>
<dbReference type="Pfam" id="PF03081">
    <property type="entry name" value="Exo70_C"/>
    <property type="match status" value="1"/>
</dbReference>
<dbReference type="InterPro" id="IPR046364">
    <property type="entry name" value="Exo70_C"/>
</dbReference>
<keyword evidence="7" id="KW-0408">Iron</keyword>
<dbReference type="CDD" id="cd03064">
    <property type="entry name" value="TRX_Fd_NuoE"/>
    <property type="match status" value="1"/>
</dbReference>
<gene>
    <name evidence="13" type="ORF">C2E21_2099</name>
</gene>
<name>A0A2P6TYW8_CHLSO</name>
<dbReference type="GO" id="GO:0005546">
    <property type="term" value="F:phosphatidylinositol-4,5-bisphosphate binding"/>
    <property type="evidence" value="ECO:0007669"/>
    <property type="project" value="InterPro"/>
</dbReference>
<dbReference type="AlphaFoldDB" id="A0A2P6TYW8"/>
<proteinExistence type="inferred from homology"/>
<dbReference type="PANTHER" id="PTHR10371:SF3">
    <property type="entry name" value="NADH DEHYDROGENASE [UBIQUINONE] FLAVOPROTEIN 2, MITOCHONDRIAL"/>
    <property type="match status" value="1"/>
</dbReference>
<feature type="region of interest" description="Disordered" evidence="11">
    <location>
        <begin position="908"/>
        <end position="940"/>
    </location>
</feature>
<keyword evidence="5" id="KW-0479">Metal-binding</keyword>
<reference evidence="13 14" key="1">
    <citation type="journal article" date="2018" name="Plant J.">
        <title>Genome sequences of Chlorella sorokiniana UTEX 1602 and Micractinium conductrix SAG 241.80: implications to maltose excretion by a green alga.</title>
        <authorList>
            <person name="Arriola M.B."/>
            <person name="Velmurugan N."/>
            <person name="Zhang Y."/>
            <person name="Plunkett M.H."/>
            <person name="Hondzo H."/>
            <person name="Barney B.M."/>
        </authorList>
    </citation>
    <scope>NUCLEOTIDE SEQUENCE [LARGE SCALE GENOMIC DNA]</scope>
    <source>
        <strain evidence="14">UTEX 1602</strain>
    </source>
</reference>
<keyword evidence="3" id="KW-0813">Transport</keyword>
<feature type="compositionally biased region" description="Low complexity" evidence="11">
    <location>
        <begin position="914"/>
        <end position="940"/>
    </location>
</feature>
<protein>
    <submittedName>
        <fullName evidence="13">NADH:ubiquinone oxidoreductase 24 kDa subunit</fullName>
    </submittedName>
</protein>
<dbReference type="OrthoDB" id="10254187at2759"/>
<keyword evidence="4" id="KW-0001">2Fe-2S</keyword>
<accession>A0A2P6TYW8</accession>
<evidence type="ECO:0000256" key="8">
    <source>
        <dbReference type="ARBA" id="ARBA00023014"/>
    </source>
</evidence>
<keyword evidence="14" id="KW-1185">Reference proteome</keyword>
<dbReference type="Pfam" id="PF20669">
    <property type="entry name" value="Exo70_N"/>
    <property type="match status" value="1"/>
</dbReference>
<evidence type="ECO:0000256" key="5">
    <source>
        <dbReference type="ARBA" id="ARBA00022723"/>
    </source>
</evidence>
<dbReference type="Gene3D" id="3.40.30.10">
    <property type="entry name" value="Glutaredoxin"/>
    <property type="match status" value="1"/>
</dbReference>
<evidence type="ECO:0000256" key="9">
    <source>
        <dbReference type="ARBA" id="ARBA00023027"/>
    </source>
</evidence>
<dbReference type="GO" id="GO:0005743">
    <property type="term" value="C:mitochondrial inner membrane"/>
    <property type="evidence" value="ECO:0007669"/>
    <property type="project" value="UniProtKB-ARBA"/>
</dbReference>
<sequence>MRRAAASLLRYSAQLAHQHAASTSTAVQAAACAGSSRWFATNSHDIFNTHRHEAHNNWDTEFDFTDANYEKVAEIMSRYPTNYKASAVIPLLDLAQQQNDGWLSLAAMNRVAKILDMAEIRVYEVATFYTMFNRSKIGKYHVMVCGTTPCMLQGAKGIYKALKEHLGIDYGQTTPDGMFTLGEMECMGACVNAPMIAIADYTKGVEGFSYNYYEDLTPEDTIKIVDTLKKGGKPKVGSQHRSKAEPAGAVINGNMAASISLSEAAAQLRADLELLDASSKEAAALLDHAAWSLGQLDRQVAPMTARTAPLARARVNIQAAKASSEEVLDHLDASRKLQGTIQAGPRGANLEPFLAALQRLEAAIDFLQAHRSMQSAEDALRHTTALQNSALAACAAEFGVLLRKHAAIPEALLARLRSAAEARSGGRAAVGSSTGTADAAAPAPLDLLPQAALASLRPLAAAMLGSGGSSSDGGRSCVRLYVEARSGVLRSALSSLLSPLSSVVASAGSSKDGTAQLTWQHVETRIPGWVAALRLFVRLAQEEARLCTAVFPAPEQAAVLSQVAAGGAAPLLEAADAVLAVRRVPEKLFGCLDMHDATEAALGPLQALAVGGSRLEHRSMGMDRPALVRQLAQLRGRLVAEARSCFSELQDALPRDAAKGVPGDGTVHPLCATCVALLKRTLGYKAALPVLFGEAAGSTAARGAGGLAAEAQMLDRMAAAVGHTLDGLLSALDTKARATYKQRALAVLHQLNNLAYLCHALEGSKELRAVGEAWLEQHQGQVEQQRQAFIEAAWGPLLALLRQDARQAVPANLQSDKAARQAIKDKWTAVNKALGEAQAQQGWAVPDAGLRFALKDAVGEVLLPAYEAFFNKYSGKPYTSDHRKHERHSPADVQALVGDLYEGADGAGAGSLVGRSPSKSPGSMSGGSLARRLSGRGFTP</sequence>
<dbReference type="EMBL" id="LHPG02000004">
    <property type="protein sequence ID" value="PRW59262.1"/>
    <property type="molecule type" value="Genomic_DNA"/>
</dbReference>
<dbReference type="NCBIfam" id="TIGR01958">
    <property type="entry name" value="nuoE_fam"/>
    <property type="match status" value="1"/>
</dbReference>
<dbReference type="Gene3D" id="1.20.1280.170">
    <property type="entry name" value="Exocyst complex component Exo70"/>
    <property type="match status" value="1"/>
</dbReference>
<dbReference type="FunFam" id="1.10.10.1590:FF:000001">
    <property type="entry name" value="NADH-quinone oxidoreductase subunit E"/>
    <property type="match status" value="1"/>
</dbReference>
<dbReference type="Proteomes" id="UP000239899">
    <property type="component" value="Unassembled WGS sequence"/>
</dbReference>
<evidence type="ECO:0000256" key="7">
    <source>
        <dbReference type="ARBA" id="ARBA00023004"/>
    </source>
</evidence>
<dbReference type="FunFam" id="3.40.30.10:FF:000022">
    <property type="entry name" value="NADH dehydrogenase flavoprotein 2, mitochondrial"/>
    <property type="match status" value="1"/>
</dbReference>
<dbReference type="GO" id="GO:0098796">
    <property type="term" value="C:membrane protein complex"/>
    <property type="evidence" value="ECO:0007669"/>
    <property type="project" value="UniProtKB-ARBA"/>
</dbReference>
<keyword evidence="8" id="KW-0411">Iron-sulfur</keyword>
<evidence type="ECO:0000313" key="13">
    <source>
        <dbReference type="EMBL" id="PRW59262.1"/>
    </source>
</evidence>
<dbReference type="InterPro" id="IPR016159">
    <property type="entry name" value="Cullin_repeat-like_dom_sf"/>
</dbReference>
<dbReference type="GO" id="GO:1902494">
    <property type="term" value="C:catalytic complex"/>
    <property type="evidence" value="ECO:0007669"/>
    <property type="project" value="UniProtKB-ARBA"/>
</dbReference>
<dbReference type="SUPFAM" id="SSF52833">
    <property type="entry name" value="Thioredoxin-like"/>
    <property type="match status" value="1"/>
</dbReference>
<evidence type="ECO:0000256" key="3">
    <source>
        <dbReference type="ARBA" id="ARBA00022448"/>
    </source>
</evidence>
<dbReference type="SUPFAM" id="SSF74788">
    <property type="entry name" value="Cullin repeat-like"/>
    <property type="match status" value="1"/>
</dbReference>
<evidence type="ECO:0000313" key="14">
    <source>
        <dbReference type="Proteomes" id="UP000239899"/>
    </source>
</evidence>
<dbReference type="GO" id="GO:0000145">
    <property type="term" value="C:exocyst"/>
    <property type="evidence" value="ECO:0007669"/>
    <property type="project" value="InterPro"/>
</dbReference>
<dbReference type="PANTHER" id="PTHR10371">
    <property type="entry name" value="NADH DEHYDROGENASE UBIQUINONE FLAVOPROTEIN 2, MITOCHONDRIAL"/>
    <property type="match status" value="1"/>
</dbReference>
<comment type="cofactor">
    <cofactor evidence="10">
        <name>[2Fe-2S] cluster</name>
        <dbReference type="ChEBI" id="CHEBI:190135"/>
    </cofactor>
</comment>
<dbReference type="GO" id="GO:0006887">
    <property type="term" value="P:exocytosis"/>
    <property type="evidence" value="ECO:0007669"/>
    <property type="project" value="InterPro"/>
</dbReference>
<dbReference type="Gene3D" id="1.10.10.1590">
    <property type="entry name" value="NADH-quinone oxidoreductase subunit E"/>
    <property type="match status" value="1"/>
</dbReference>
<dbReference type="GO" id="GO:0051537">
    <property type="term" value="F:2 iron, 2 sulfur cluster binding"/>
    <property type="evidence" value="ECO:0007669"/>
    <property type="project" value="UniProtKB-KW"/>
</dbReference>
<comment type="caution">
    <text evidence="13">The sequence shown here is derived from an EMBL/GenBank/DDBJ whole genome shotgun (WGS) entry which is preliminary data.</text>
</comment>
<keyword evidence="6" id="KW-1278">Translocase</keyword>
<evidence type="ECO:0000256" key="11">
    <source>
        <dbReference type="SAM" id="MobiDB-lite"/>
    </source>
</evidence>